<comment type="pathway">
    <text evidence="1">Cofactor biosynthesis; (R)-pantothenate biosynthesis; (R)-pantoate from 3-methyl-2-oxobutanoate: step 2/2.</text>
</comment>
<dbReference type="Proteomes" id="UP000248616">
    <property type="component" value="Unassembled WGS sequence"/>
</dbReference>
<dbReference type="GO" id="GO:0008677">
    <property type="term" value="F:2-dehydropantoate 2-reductase activity"/>
    <property type="evidence" value="ECO:0007669"/>
    <property type="project" value="UniProtKB-EC"/>
</dbReference>
<dbReference type="SUPFAM" id="SSF51735">
    <property type="entry name" value="NAD(P)-binding Rossmann-fold domains"/>
    <property type="match status" value="1"/>
</dbReference>
<comment type="catalytic activity">
    <reaction evidence="6">
        <text>(R)-pantoate + NADP(+) = 2-dehydropantoate + NADPH + H(+)</text>
        <dbReference type="Rhea" id="RHEA:16233"/>
        <dbReference type="ChEBI" id="CHEBI:11561"/>
        <dbReference type="ChEBI" id="CHEBI:15378"/>
        <dbReference type="ChEBI" id="CHEBI:15980"/>
        <dbReference type="ChEBI" id="CHEBI:57783"/>
        <dbReference type="ChEBI" id="CHEBI:58349"/>
        <dbReference type="EC" id="1.1.1.169"/>
    </reaction>
</comment>
<keyword evidence="4" id="KW-0566">Pantothenate biosynthesis</keyword>
<sequence length="364" mass="38948">MPASPKFCIYGAGAIGGTIAALLGRCGATVSMVARGRTLAALKRDGLRLIIDGEMLRAPIQVSEDPSELGVQDYVIIAAKAPALPDIARRIGPLLGPKTAVVTAMNGVPWWFFLSAKGNLAGHQLKAIDPDGTVARAIPTSGVIGCVVYIAASADEPGVIRHQGGHRLVVGEPDNRLTPRLADLADWLRRAGFDCRESPEIRREIWLKLWANLCMNPISLLTTATSDRIIEDPLLRRLCVSMMEEAGQIGAAIGVSDSPPLEKIIGSIRGLGAFKMSMLQDVEHGKPVEIDALLTVLHDIGLLVGVPTPFIDGVLGLARLRANSLGLLDDGSVGEADLFSRMQHHQTQNRTEAPPAWQEEVRAQ</sequence>
<comment type="caution">
    <text evidence="10">The sequence shown here is derived from an EMBL/GenBank/DDBJ whole genome shotgun (WGS) entry which is preliminary data.</text>
</comment>
<feature type="domain" description="Ketopantoate reductase N-terminal" evidence="8">
    <location>
        <begin position="8"/>
        <end position="174"/>
    </location>
</feature>
<dbReference type="NCBIfam" id="NF005089">
    <property type="entry name" value="PRK06522.1-4"/>
    <property type="match status" value="1"/>
</dbReference>
<feature type="domain" description="Ketopantoate reductase C-terminal" evidence="9">
    <location>
        <begin position="201"/>
        <end position="320"/>
    </location>
</feature>
<dbReference type="Gene3D" id="1.10.1040.10">
    <property type="entry name" value="N-(1-d-carboxylethyl)-l-norvaline Dehydrogenase, domain 2"/>
    <property type="match status" value="1"/>
</dbReference>
<evidence type="ECO:0000259" key="9">
    <source>
        <dbReference type="Pfam" id="PF08546"/>
    </source>
</evidence>
<evidence type="ECO:0000256" key="6">
    <source>
        <dbReference type="ARBA" id="ARBA00048793"/>
    </source>
</evidence>
<dbReference type="EC" id="1.1.1.169" evidence="2"/>
<dbReference type="EMBL" id="MZXV01000009">
    <property type="protein sequence ID" value="PZV40369.1"/>
    <property type="molecule type" value="Genomic_DNA"/>
</dbReference>
<dbReference type="GO" id="GO:0005737">
    <property type="term" value="C:cytoplasm"/>
    <property type="evidence" value="ECO:0007669"/>
    <property type="project" value="TreeGrafter"/>
</dbReference>
<dbReference type="Pfam" id="PF08546">
    <property type="entry name" value="ApbA_C"/>
    <property type="match status" value="1"/>
</dbReference>
<dbReference type="InterPro" id="IPR051402">
    <property type="entry name" value="KPR-Related"/>
</dbReference>
<proteinExistence type="predicted"/>
<keyword evidence="11" id="KW-1185">Reference proteome</keyword>
<dbReference type="UniPathway" id="UPA00028">
    <property type="reaction ID" value="UER00004"/>
</dbReference>
<dbReference type="GO" id="GO:0015940">
    <property type="term" value="P:pantothenate biosynthetic process"/>
    <property type="evidence" value="ECO:0007669"/>
    <property type="project" value="UniProtKB-UniPathway"/>
</dbReference>
<dbReference type="RefSeq" id="WP_111542399.1">
    <property type="nucleotide sequence ID" value="NZ_MZXV01000009.1"/>
</dbReference>
<dbReference type="OrthoDB" id="9796561at2"/>
<feature type="region of interest" description="Disordered" evidence="7">
    <location>
        <begin position="343"/>
        <end position="364"/>
    </location>
</feature>
<evidence type="ECO:0000259" key="8">
    <source>
        <dbReference type="Pfam" id="PF02558"/>
    </source>
</evidence>
<protein>
    <recommendedName>
        <fullName evidence="3">2-dehydropantoate 2-reductase</fullName>
        <ecNumber evidence="2">1.1.1.169</ecNumber>
    </recommendedName>
    <alternativeName>
        <fullName evidence="5">Ketopantoate reductase</fullName>
    </alternativeName>
</protein>
<evidence type="ECO:0000256" key="7">
    <source>
        <dbReference type="SAM" id="MobiDB-lite"/>
    </source>
</evidence>
<reference evidence="11" key="1">
    <citation type="submission" date="2017-03" db="EMBL/GenBank/DDBJ databases">
        <authorList>
            <person name="Safronova V.I."/>
            <person name="Sazanova A.L."/>
            <person name="Chirak E.R."/>
        </authorList>
    </citation>
    <scope>NUCLEOTIDE SEQUENCE [LARGE SCALE GENOMIC DNA]</scope>
    <source>
        <strain evidence="11">Ach-343</strain>
    </source>
</reference>
<dbReference type="Gene3D" id="3.40.50.720">
    <property type="entry name" value="NAD(P)-binding Rossmann-like Domain"/>
    <property type="match status" value="1"/>
</dbReference>
<name>A0A2W7D2N8_9HYPH</name>
<dbReference type="SUPFAM" id="SSF48179">
    <property type="entry name" value="6-phosphogluconate dehydrogenase C-terminal domain-like"/>
    <property type="match status" value="1"/>
</dbReference>
<dbReference type="FunFam" id="1.10.1040.10:FF:000017">
    <property type="entry name" value="2-dehydropantoate 2-reductase"/>
    <property type="match status" value="1"/>
</dbReference>
<dbReference type="Pfam" id="PF02558">
    <property type="entry name" value="ApbA"/>
    <property type="match status" value="1"/>
</dbReference>
<dbReference type="InterPro" id="IPR013332">
    <property type="entry name" value="KPR_N"/>
</dbReference>
<dbReference type="InterPro" id="IPR008927">
    <property type="entry name" value="6-PGluconate_DH-like_C_sf"/>
</dbReference>
<evidence type="ECO:0000256" key="4">
    <source>
        <dbReference type="ARBA" id="ARBA00022655"/>
    </source>
</evidence>
<evidence type="ECO:0000256" key="2">
    <source>
        <dbReference type="ARBA" id="ARBA00013014"/>
    </source>
</evidence>
<dbReference type="InterPro" id="IPR013328">
    <property type="entry name" value="6PGD_dom2"/>
</dbReference>
<evidence type="ECO:0000313" key="11">
    <source>
        <dbReference type="Proteomes" id="UP000248616"/>
    </source>
</evidence>
<evidence type="ECO:0000256" key="1">
    <source>
        <dbReference type="ARBA" id="ARBA00004994"/>
    </source>
</evidence>
<gene>
    <name evidence="10" type="ORF">B5V02_00905</name>
</gene>
<dbReference type="PANTHER" id="PTHR21708:SF45">
    <property type="entry name" value="2-DEHYDROPANTOATE 2-REDUCTASE"/>
    <property type="match status" value="1"/>
</dbReference>
<organism evidence="10 11">
    <name type="scientific">Mesorhizobium kowhaii</name>
    <dbReference type="NCBI Taxonomy" id="1300272"/>
    <lineage>
        <taxon>Bacteria</taxon>
        <taxon>Pseudomonadati</taxon>
        <taxon>Pseudomonadota</taxon>
        <taxon>Alphaproteobacteria</taxon>
        <taxon>Hyphomicrobiales</taxon>
        <taxon>Phyllobacteriaceae</taxon>
        <taxon>Mesorhizobium</taxon>
    </lineage>
</organism>
<evidence type="ECO:0000256" key="3">
    <source>
        <dbReference type="ARBA" id="ARBA00019465"/>
    </source>
</evidence>
<dbReference type="InterPro" id="IPR036291">
    <property type="entry name" value="NAD(P)-bd_dom_sf"/>
</dbReference>
<accession>A0A2W7D2N8</accession>
<dbReference type="PANTHER" id="PTHR21708">
    <property type="entry name" value="PROBABLE 2-DEHYDROPANTOATE 2-REDUCTASE"/>
    <property type="match status" value="1"/>
</dbReference>
<evidence type="ECO:0000313" key="10">
    <source>
        <dbReference type="EMBL" id="PZV40369.1"/>
    </source>
</evidence>
<dbReference type="AlphaFoldDB" id="A0A2W7D2N8"/>
<dbReference type="InterPro" id="IPR013752">
    <property type="entry name" value="KPA_reductase"/>
</dbReference>
<evidence type="ECO:0000256" key="5">
    <source>
        <dbReference type="ARBA" id="ARBA00032024"/>
    </source>
</evidence>